<proteinExistence type="predicted"/>
<evidence type="ECO:0000313" key="2">
    <source>
        <dbReference type="Proteomes" id="UP001281761"/>
    </source>
</evidence>
<gene>
    <name evidence="1" type="ORF">BLNAU_7196</name>
</gene>
<keyword evidence="2" id="KW-1185">Reference proteome</keyword>
<comment type="caution">
    <text evidence="1">The sequence shown here is derived from an EMBL/GenBank/DDBJ whole genome shotgun (WGS) entry which is preliminary data.</text>
</comment>
<protein>
    <submittedName>
        <fullName evidence="1">Uncharacterized protein</fullName>
    </submittedName>
</protein>
<reference evidence="1 2" key="1">
    <citation type="journal article" date="2022" name="bioRxiv">
        <title>Genomics of Preaxostyla Flagellates Illuminates Evolutionary Transitions and the Path Towards Mitochondrial Loss.</title>
        <authorList>
            <person name="Novak L.V.F."/>
            <person name="Treitli S.C."/>
            <person name="Pyrih J."/>
            <person name="Halakuc P."/>
            <person name="Pipaliya S.V."/>
            <person name="Vacek V."/>
            <person name="Brzon O."/>
            <person name="Soukal P."/>
            <person name="Eme L."/>
            <person name="Dacks J.B."/>
            <person name="Karnkowska A."/>
            <person name="Elias M."/>
            <person name="Hampl V."/>
        </authorList>
    </citation>
    <scope>NUCLEOTIDE SEQUENCE [LARGE SCALE GENOMIC DNA]</scope>
    <source>
        <strain evidence="1">NAU3</strain>
        <tissue evidence="1">Gut</tissue>
    </source>
</reference>
<evidence type="ECO:0000313" key="1">
    <source>
        <dbReference type="EMBL" id="KAK2957762.1"/>
    </source>
</evidence>
<name>A0ABQ9Y1Y7_9EUKA</name>
<sequence>MTPTHFCGLSSDVGNALIAGADDQILGSPPIVQKCHPRSHICGSEIFELKSEISLVHFKKGSGFTCFVVCCRKEDKLDFPDSLSSVHTLQEPFLNFDPNSELSFDEKSAIYCSLVALVRAEHPFDDVLLDRAARFLKNISPKSDEPHLAAKLFTDLVPSSDGLPSGFINSVVFLLSSTHSTVATSALSFLDTISLASSPAIQFRLVESDLVTKLLTSVQPHTLPISGNEEIFGELLRIIDRFVDLASAYSLSERGITDAVEKYNHHEMIFQKVVLPSSQFVTFLITNRYNLNEDLFRSFIDPVSTLLQLGPFHRPTLEFVVASPIVMAFSSCLSFVEGDFDLWVLFGNLNYSLKEWKKEGSEVTQSGKRMIQVLYSEGFEDTLEQTLLHKKSGYNSFRLVDECQSIWHLLGSNVKRLQ</sequence>
<accession>A0ABQ9Y1Y7</accession>
<organism evidence="1 2">
    <name type="scientific">Blattamonas nauphoetae</name>
    <dbReference type="NCBI Taxonomy" id="2049346"/>
    <lineage>
        <taxon>Eukaryota</taxon>
        <taxon>Metamonada</taxon>
        <taxon>Preaxostyla</taxon>
        <taxon>Oxymonadida</taxon>
        <taxon>Blattamonas</taxon>
    </lineage>
</organism>
<dbReference type="EMBL" id="JARBJD010000043">
    <property type="protein sequence ID" value="KAK2957762.1"/>
    <property type="molecule type" value="Genomic_DNA"/>
</dbReference>
<dbReference type="Proteomes" id="UP001281761">
    <property type="component" value="Unassembled WGS sequence"/>
</dbReference>